<dbReference type="SUPFAM" id="SSF58100">
    <property type="entry name" value="Bacterial hemolysins"/>
    <property type="match status" value="1"/>
</dbReference>
<reference evidence="3" key="1">
    <citation type="journal article" date="2017" name="Nat. Ecol. Evol.">
        <title>Genome expansion and lineage-specific genetic innovations in the forest pathogenic fungi Armillaria.</title>
        <authorList>
            <person name="Sipos G."/>
            <person name="Prasanna A.N."/>
            <person name="Walter M.C."/>
            <person name="O'Connor E."/>
            <person name="Balint B."/>
            <person name="Krizsan K."/>
            <person name="Kiss B."/>
            <person name="Hess J."/>
            <person name="Varga T."/>
            <person name="Slot J."/>
            <person name="Riley R."/>
            <person name="Boka B."/>
            <person name="Rigling D."/>
            <person name="Barry K."/>
            <person name="Lee J."/>
            <person name="Mihaltcheva S."/>
            <person name="LaButti K."/>
            <person name="Lipzen A."/>
            <person name="Waldron R."/>
            <person name="Moloney N.M."/>
            <person name="Sperisen C."/>
            <person name="Kredics L."/>
            <person name="Vagvoelgyi C."/>
            <person name="Patrignani A."/>
            <person name="Fitzpatrick D."/>
            <person name="Nagy I."/>
            <person name="Doyle S."/>
            <person name="Anderson J.B."/>
            <person name="Grigoriev I.V."/>
            <person name="Gueldener U."/>
            <person name="Muensterkoetter M."/>
            <person name="Nagy L.G."/>
        </authorList>
    </citation>
    <scope>NUCLEOTIDE SEQUENCE [LARGE SCALE GENOMIC DNA]</scope>
    <source>
        <strain evidence="3">C18/9</strain>
    </source>
</reference>
<keyword evidence="3" id="KW-1185">Reference proteome</keyword>
<evidence type="ECO:0000313" key="2">
    <source>
        <dbReference type="EMBL" id="SJL08289.1"/>
    </source>
</evidence>
<name>A0A284RHQ4_ARMOS</name>
<proteinExistence type="predicted"/>
<protein>
    <submittedName>
        <fullName evidence="2">Uncharacterized protein</fullName>
    </submittedName>
</protein>
<organism evidence="2 3">
    <name type="scientific">Armillaria ostoyae</name>
    <name type="common">Armillaria root rot fungus</name>
    <dbReference type="NCBI Taxonomy" id="47428"/>
    <lineage>
        <taxon>Eukaryota</taxon>
        <taxon>Fungi</taxon>
        <taxon>Dikarya</taxon>
        <taxon>Basidiomycota</taxon>
        <taxon>Agaricomycotina</taxon>
        <taxon>Agaricomycetes</taxon>
        <taxon>Agaricomycetidae</taxon>
        <taxon>Agaricales</taxon>
        <taxon>Marasmiineae</taxon>
        <taxon>Physalacriaceae</taxon>
        <taxon>Armillaria</taxon>
    </lineage>
</organism>
<dbReference type="OrthoDB" id="3198211at2759"/>
<accession>A0A284RHQ4</accession>
<dbReference type="AlphaFoldDB" id="A0A284RHQ4"/>
<dbReference type="EMBL" id="FUEG01000009">
    <property type="protein sequence ID" value="SJL08289.1"/>
    <property type="molecule type" value="Genomic_DNA"/>
</dbReference>
<gene>
    <name evidence="2" type="ORF">ARMOST_11652</name>
</gene>
<evidence type="ECO:0000256" key="1">
    <source>
        <dbReference type="SAM" id="Coils"/>
    </source>
</evidence>
<keyword evidence="1" id="KW-0175">Coiled coil</keyword>
<dbReference type="Proteomes" id="UP000219338">
    <property type="component" value="Unassembled WGS sequence"/>
</dbReference>
<sequence>MANVLPPSYVESELQKELDKAIKEAKPLEGDELIFAIDSMADTAQENETALLREMKELSGYALEIDQDFRKISKLLSDIDTAGSSLGLGVVVSTFIGLWRGYHQEYVILLWESRKVAGKARSAVENFSADLLPYIADPTESIELKKKELENQKQKLQEDSASAQNMSQRFTDLSENIKNFSDEFRSKMPISNQEEEIKRLDKELCELKMTLEELNKQANLTFFNIGEDANKCLPDHGSHCCSGGFYQEGGCSRIVRAHLPRLLDSHSYGWHQDSYVGRFAGQVTEQSIKDTERKRAMAEADLMVMQAIHATLTEIEPTTAEIYKKLGAFASVWATIRADIQEIEEKIDYARNTTAEKMFMSKVKAIQKMYDLLGKALYQYERQVTLDNHIFMSIKN</sequence>
<dbReference type="Gene3D" id="1.20.1170.10">
    <property type="match status" value="1"/>
</dbReference>
<feature type="coiled-coil region" evidence="1">
    <location>
        <begin position="139"/>
        <end position="217"/>
    </location>
</feature>
<evidence type="ECO:0000313" key="3">
    <source>
        <dbReference type="Proteomes" id="UP000219338"/>
    </source>
</evidence>